<accession>A0A841GFV7</accession>
<feature type="domain" description="1,4-alpha-glucan branching enzyme C-terminal" evidence="7">
    <location>
        <begin position="429"/>
        <end position="532"/>
    </location>
</feature>
<sequence length="537" mass="63536">MPKGNVVFVLHAHLPYVHHPEYKFFLEENWLFEAITETYVPLLRMFKRLEKEGIKFNLTMSITPPLMEMLANKSLQEKYINRMTKLIELAGKEIERTKNENPKKHKMAKYYYEDLKEILYIFKDVYSGNILNGFKEYMEKDRLDIITCNATHGFLPLMEMYPQAIRAQIEQGIKTYEKHMGRKPRGIWLAESAYFSGLDKYLSEYGIEYFFVDSHGFWYADERPKYGVYRPIITPNNVFVFARDPESSEQVWSAEIGYPGDGRYREFYRDIGFDREFEYIKPYIDPSGVRMNTGIKYHKITSKQTPQNQKDFYDIDEAIQAAKEHAMDFLRKKEQQSKKLISLFNGIEPVIVAPFDAELFGHWWYEGPIFLEEFMRQASKSSLVRTLKASDVVDIVEKVQIATPATSTWGANGYNEVWLNGTNDWIYPHLHEMVEKMTELAQKYPNRYEIKPEIRRALNQMARELLLAQSSDWAFIMTTRTSVEYAVNRTKTHIKRFLELYDMVNSGKVDTKKLSYYEWTDDIFSDIDYTMYLKTEK</sequence>
<feature type="binding site" evidence="4">
    <location>
        <position position="472"/>
    </location>
    <ligand>
        <name>substrate</name>
    </ligand>
</feature>
<keyword evidence="2 5" id="KW-0119">Carbohydrate metabolism</keyword>
<name>A0A841GFV7_9BACT</name>
<dbReference type="Pfam" id="PF03065">
    <property type="entry name" value="Glyco_hydro_57"/>
    <property type="match status" value="1"/>
</dbReference>
<evidence type="ECO:0000256" key="3">
    <source>
        <dbReference type="PIRSR" id="PIRSR640042-1"/>
    </source>
</evidence>
<dbReference type="InterPro" id="IPR004300">
    <property type="entry name" value="Glyco_hydro_57_N"/>
</dbReference>
<dbReference type="InterPro" id="IPR037090">
    <property type="entry name" value="57_glycoside_trans_central"/>
</dbReference>
<evidence type="ECO:0000256" key="4">
    <source>
        <dbReference type="PIRSR" id="PIRSR640042-2"/>
    </source>
</evidence>
<dbReference type="Gene3D" id="3.20.110.10">
    <property type="entry name" value="Glycoside hydrolase 38, N terminal domain"/>
    <property type="match status" value="1"/>
</dbReference>
<feature type="domain" description="Glycoside hydrolase family 57 N-terminal" evidence="6">
    <location>
        <begin position="7"/>
        <end position="325"/>
    </location>
</feature>
<dbReference type="PANTHER" id="PTHR41695:SF1">
    <property type="entry name" value="1,4-ALPHA-GLUCAN BRANCHING ENZYME TK1436"/>
    <property type="match status" value="1"/>
</dbReference>
<feature type="binding site" evidence="4">
    <location>
        <position position="243"/>
    </location>
    <ligand>
        <name>substrate</name>
    </ligand>
</feature>
<dbReference type="InterPro" id="IPR027291">
    <property type="entry name" value="Glyco_hydro_38_N_sf"/>
</dbReference>
<keyword evidence="9" id="KW-1185">Reference proteome</keyword>
<dbReference type="InterPro" id="IPR028995">
    <property type="entry name" value="Glyco_hydro_57/38_cen_sf"/>
</dbReference>
<dbReference type="Pfam" id="PF09210">
    <property type="entry name" value="BE_C"/>
    <property type="match status" value="1"/>
</dbReference>
<protein>
    <submittedName>
        <fullName evidence="8">1,4-alpha-glucan branching enzyme</fullName>
        <ecNumber evidence="8">2.4.1.18</ecNumber>
    </submittedName>
</protein>
<dbReference type="EC" id="2.4.1.18" evidence="8"/>
<comment type="similarity">
    <text evidence="1 5">Belongs to the glycosyl hydrolase 57 family.</text>
</comment>
<dbReference type="Proteomes" id="UP000555828">
    <property type="component" value="Unassembled WGS sequence"/>
</dbReference>
<keyword evidence="8" id="KW-0808">Transferase</keyword>
<dbReference type="RefSeq" id="WP_184619182.1">
    <property type="nucleotide sequence ID" value="NZ_JACHEX010000002.1"/>
</dbReference>
<evidence type="ECO:0000256" key="5">
    <source>
        <dbReference type="RuleBase" id="RU361196"/>
    </source>
</evidence>
<feature type="active site" description="Proton donor" evidence="3">
    <location>
        <position position="356"/>
    </location>
</feature>
<dbReference type="InterPro" id="IPR040042">
    <property type="entry name" value="Branching_enz_MT3115-like"/>
</dbReference>
<evidence type="ECO:0000259" key="6">
    <source>
        <dbReference type="Pfam" id="PF03065"/>
    </source>
</evidence>
<dbReference type="CDD" id="cd10792">
    <property type="entry name" value="GH57N_AmyC_like"/>
    <property type="match status" value="1"/>
</dbReference>
<proteinExistence type="inferred from homology"/>
<dbReference type="InterPro" id="IPR015293">
    <property type="entry name" value="BE_C"/>
</dbReference>
<dbReference type="SUPFAM" id="SSF88688">
    <property type="entry name" value="Families 57/38 glycoside transferase middle domain"/>
    <property type="match status" value="1"/>
</dbReference>
<evidence type="ECO:0000259" key="7">
    <source>
        <dbReference type="Pfam" id="PF09210"/>
    </source>
</evidence>
<comment type="caution">
    <text evidence="8">The sequence shown here is derived from an EMBL/GenBank/DDBJ whole genome shotgun (WGS) entry which is preliminary data.</text>
</comment>
<dbReference type="Gene3D" id="1.20.1430.10">
    <property type="entry name" value="Families 57/38 glycoside transferase, middle domain"/>
    <property type="match status" value="1"/>
</dbReference>
<evidence type="ECO:0000256" key="1">
    <source>
        <dbReference type="ARBA" id="ARBA00006821"/>
    </source>
</evidence>
<dbReference type="InterPro" id="IPR011330">
    <property type="entry name" value="Glyco_hydro/deAcase_b/a-brl"/>
</dbReference>
<dbReference type="PANTHER" id="PTHR41695">
    <property type="entry name" value="1,4-ALPHA-GLUCAN BRANCHING ENZYME RV3031-RELATED"/>
    <property type="match status" value="1"/>
</dbReference>
<reference evidence="8 9" key="1">
    <citation type="submission" date="2020-08" db="EMBL/GenBank/DDBJ databases">
        <title>Genomic Encyclopedia of Type Strains, Phase IV (KMG-IV): sequencing the most valuable type-strain genomes for metagenomic binning, comparative biology and taxonomic classification.</title>
        <authorList>
            <person name="Goeker M."/>
        </authorList>
    </citation>
    <scope>NUCLEOTIDE SEQUENCE [LARGE SCALE GENOMIC DNA]</scope>
    <source>
        <strain evidence="8 9">DSM 13481</strain>
    </source>
</reference>
<evidence type="ECO:0000313" key="9">
    <source>
        <dbReference type="Proteomes" id="UP000555828"/>
    </source>
</evidence>
<dbReference type="SUPFAM" id="SSF88713">
    <property type="entry name" value="Glycoside hydrolase/deacetylase"/>
    <property type="match status" value="1"/>
</dbReference>
<gene>
    <name evidence="8" type="ORF">HNP65_000954</name>
</gene>
<evidence type="ECO:0000256" key="2">
    <source>
        <dbReference type="ARBA" id="ARBA00023277"/>
    </source>
</evidence>
<dbReference type="GO" id="GO:0005576">
    <property type="term" value="C:extracellular region"/>
    <property type="evidence" value="ECO:0007669"/>
    <property type="project" value="TreeGrafter"/>
</dbReference>
<keyword evidence="8" id="KW-0328">Glycosyltransferase</keyword>
<dbReference type="GO" id="GO:0030979">
    <property type="term" value="P:alpha-glucan biosynthetic process"/>
    <property type="evidence" value="ECO:0007669"/>
    <property type="project" value="InterPro"/>
</dbReference>
<evidence type="ECO:0000313" key="8">
    <source>
        <dbReference type="EMBL" id="MBB6062516.1"/>
    </source>
</evidence>
<feature type="binding site" evidence="4">
    <location>
        <position position="260"/>
    </location>
    <ligand>
        <name>substrate</name>
    </ligand>
</feature>
<dbReference type="GO" id="GO:0003844">
    <property type="term" value="F:1,4-alpha-glucan branching enzyme activity"/>
    <property type="evidence" value="ECO:0007669"/>
    <property type="project" value="UniProtKB-EC"/>
</dbReference>
<dbReference type="EMBL" id="JACHEX010000002">
    <property type="protein sequence ID" value="MBB6062516.1"/>
    <property type="molecule type" value="Genomic_DNA"/>
</dbReference>
<feature type="active site" description="Nucleophile" evidence="3">
    <location>
        <position position="191"/>
    </location>
</feature>
<feature type="binding site" evidence="4">
    <location>
        <position position="409"/>
    </location>
    <ligand>
        <name>substrate</name>
    </ligand>
</feature>
<dbReference type="AlphaFoldDB" id="A0A841GFV7"/>
<organism evidence="8 9">
    <name type="scientific">Thermosipho japonicus</name>
    <dbReference type="NCBI Taxonomy" id="90323"/>
    <lineage>
        <taxon>Bacteria</taxon>
        <taxon>Thermotogati</taxon>
        <taxon>Thermotogota</taxon>
        <taxon>Thermotogae</taxon>
        <taxon>Thermotogales</taxon>
        <taxon>Fervidobacteriaceae</taxon>
        <taxon>Thermosipho</taxon>
    </lineage>
</organism>